<feature type="domain" description="MTTase N-terminal" evidence="8">
    <location>
        <begin position="1"/>
        <end position="115"/>
    </location>
</feature>
<dbReference type="PROSITE" id="PS51449">
    <property type="entry name" value="MTTASE_N"/>
    <property type="match status" value="1"/>
</dbReference>
<dbReference type="Gene3D" id="3.80.30.20">
    <property type="entry name" value="tm_1862 like domain"/>
    <property type="match status" value="1"/>
</dbReference>
<evidence type="ECO:0000256" key="2">
    <source>
        <dbReference type="ARBA" id="ARBA00022485"/>
    </source>
</evidence>
<sequence length="436" mass="48672">MTFGCKVNQYESQAMREAWEKLGGTECETPDAADVICVNSCAITAKGERDARNAIFRLRRKAPSARLVLTGCASKLFQNYRPRPRAIWAEPDVIIPQQQKSLLLTDPAASAQLQPLAQTEPAENTAFPPFRISAFRRSRPVLKLQDGCTHRCTYCIVPFTRGATISRPPEEVLSEARRLFEAGYAEIVLSGVNLNQYGRDNPSFGDFWDLLRMLENDLTEKFAERARFRISSLEPSQLHARALVILKASRMVCPHLHIALQHASPAVLKRMGRGHYTGRMLTNAVAALAEHWLVMGLGADILVGFPGETEEDMRLLLAYIEKMPFSYAHVFPWSSRPGTAAADFDDQPARHIKYARAARVRAVIEQCRRRFLQSQLALPRMLVAAESVGEKTGVRRGVNEYYAPCFFQNRGKALSGLVAAKPVGLTKNGIFVELTI</sequence>
<feature type="domain" description="Radical SAM core" evidence="9">
    <location>
        <begin position="134"/>
        <end position="370"/>
    </location>
</feature>
<reference evidence="10 11" key="1">
    <citation type="journal article" date="2017" name="ISME J.">
        <title>Genome of 'Ca. Desulfovibrio trichonymphae', an H2-oxidizing bacterium in a tripartite symbiotic system within a protist cell in the termite gut.</title>
        <authorList>
            <person name="Kuwahara H."/>
            <person name="Yuki M."/>
            <person name="Izawa K."/>
            <person name="Ohkuma M."/>
            <person name="Hongoh Y."/>
        </authorList>
    </citation>
    <scope>NUCLEOTIDE SEQUENCE [LARGE SCALE GENOMIC DNA]</scope>
    <source>
        <strain evidence="10 11">Rs-N31</strain>
    </source>
</reference>
<dbReference type="InterPro" id="IPR013848">
    <property type="entry name" value="Methylthiotransferase_N"/>
</dbReference>
<dbReference type="InterPro" id="IPR005839">
    <property type="entry name" value="Methylthiotransferase"/>
</dbReference>
<accession>A0A1J1DRE0</accession>
<keyword evidence="4" id="KW-0949">S-adenosyl-L-methionine</keyword>
<dbReference type="SUPFAM" id="SSF102114">
    <property type="entry name" value="Radical SAM enzymes"/>
    <property type="match status" value="1"/>
</dbReference>
<dbReference type="InterPro" id="IPR038135">
    <property type="entry name" value="Methylthiotransferase_N_sf"/>
</dbReference>
<dbReference type="Pfam" id="PF04055">
    <property type="entry name" value="Radical_SAM"/>
    <property type="match status" value="1"/>
</dbReference>
<dbReference type="InterPro" id="IPR058240">
    <property type="entry name" value="rSAM_sf"/>
</dbReference>
<dbReference type="EMBL" id="AP017368">
    <property type="protein sequence ID" value="BAV92402.1"/>
    <property type="molecule type" value="Genomic_DNA"/>
</dbReference>
<keyword evidence="11" id="KW-1185">Reference proteome</keyword>
<evidence type="ECO:0000256" key="5">
    <source>
        <dbReference type="ARBA" id="ARBA00022723"/>
    </source>
</evidence>
<dbReference type="InterPro" id="IPR006638">
    <property type="entry name" value="Elp3/MiaA/NifB-like_rSAM"/>
</dbReference>
<dbReference type="NCBIfam" id="TIGR00089">
    <property type="entry name" value="MiaB/RimO family radical SAM methylthiotransferase"/>
    <property type="match status" value="1"/>
</dbReference>
<evidence type="ECO:0000256" key="6">
    <source>
        <dbReference type="ARBA" id="ARBA00023004"/>
    </source>
</evidence>
<dbReference type="InterPro" id="IPR007197">
    <property type="entry name" value="rSAM"/>
</dbReference>
<evidence type="ECO:0000259" key="9">
    <source>
        <dbReference type="PROSITE" id="PS51918"/>
    </source>
</evidence>
<protein>
    <submittedName>
        <fullName evidence="10">Putative threonylcarbamoyladenosine tRNA methylthiotransferase MtaB</fullName>
    </submittedName>
</protein>
<dbReference type="Pfam" id="PF00919">
    <property type="entry name" value="UPF0004"/>
    <property type="match status" value="1"/>
</dbReference>
<dbReference type="Gene3D" id="3.40.50.12160">
    <property type="entry name" value="Methylthiotransferase, N-terminal domain"/>
    <property type="match status" value="1"/>
</dbReference>
<gene>
    <name evidence="10" type="primary">mtaB</name>
    <name evidence="10" type="ORF">RSDT_0890</name>
</gene>
<evidence type="ECO:0000313" key="11">
    <source>
        <dbReference type="Proteomes" id="UP000242645"/>
    </source>
</evidence>
<dbReference type="InterPro" id="IPR023404">
    <property type="entry name" value="rSAM_horseshoe"/>
</dbReference>
<evidence type="ECO:0000313" key="10">
    <source>
        <dbReference type="EMBL" id="BAV92402.1"/>
    </source>
</evidence>
<dbReference type="Proteomes" id="UP000242645">
    <property type="component" value="Chromosome"/>
</dbReference>
<keyword evidence="5" id="KW-0479">Metal-binding</keyword>
<evidence type="ECO:0000259" key="8">
    <source>
        <dbReference type="PROSITE" id="PS51449"/>
    </source>
</evidence>
<organism evidence="10 11">
    <name type="scientific">Candidatus Desulfovibrio trichonymphae</name>
    <dbReference type="NCBI Taxonomy" id="1725232"/>
    <lineage>
        <taxon>Bacteria</taxon>
        <taxon>Pseudomonadati</taxon>
        <taxon>Thermodesulfobacteriota</taxon>
        <taxon>Desulfovibrionia</taxon>
        <taxon>Desulfovibrionales</taxon>
        <taxon>Desulfovibrionaceae</taxon>
        <taxon>Desulfovibrio</taxon>
    </lineage>
</organism>
<dbReference type="AlphaFoldDB" id="A0A1J1DRE0"/>
<keyword evidence="2" id="KW-0004">4Fe-4S</keyword>
<dbReference type="KEGG" id="dtr:RSDT_0890"/>
<dbReference type="SMART" id="SM00729">
    <property type="entry name" value="Elp3"/>
    <property type="match status" value="1"/>
</dbReference>
<dbReference type="PROSITE" id="PS51918">
    <property type="entry name" value="RADICAL_SAM"/>
    <property type="match status" value="1"/>
</dbReference>
<dbReference type="GO" id="GO:0051539">
    <property type="term" value="F:4 iron, 4 sulfur cluster binding"/>
    <property type="evidence" value="ECO:0007669"/>
    <property type="project" value="UniProtKB-KW"/>
</dbReference>
<dbReference type="PANTHER" id="PTHR11918:SF45">
    <property type="entry name" value="THREONYLCARBAMOYLADENOSINE TRNA METHYLTHIOTRANSFERASE"/>
    <property type="match status" value="1"/>
</dbReference>
<dbReference type="SFLD" id="SFLDG01082">
    <property type="entry name" value="B12-binding_domain_containing"/>
    <property type="match status" value="1"/>
</dbReference>
<comment type="cofactor">
    <cofactor evidence="1">
        <name>[4Fe-4S] cluster</name>
        <dbReference type="ChEBI" id="CHEBI:49883"/>
    </cofactor>
</comment>
<dbReference type="GO" id="GO:0046872">
    <property type="term" value="F:metal ion binding"/>
    <property type="evidence" value="ECO:0007669"/>
    <property type="project" value="UniProtKB-KW"/>
</dbReference>
<dbReference type="InterPro" id="IPR020612">
    <property type="entry name" value="Methylthiotransferase_CS"/>
</dbReference>
<keyword evidence="7" id="KW-0411">Iron-sulfur</keyword>
<dbReference type="PANTHER" id="PTHR11918">
    <property type="entry name" value="RADICAL SAM PROTEINS"/>
    <property type="match status" value="1"/>
</dbReference>
<keyword evidence="3 10" id="KW-0808">Transferase</keyword>
<dbReference type="PROSITE" id="PS01278">
    <property type="entry name" value="MTTASE_RADICAL"/>
    <property type="match status" value="1"/>
</dbReference>
<evidence type="ECO:0000256" key="1">
    <source>
        <dbReference type="ARBA" id="ARBA00001966"/>
    </source>
</evidence>
<evidence type="ECO:0000256" key="7">
    <source>
        <dbReference type="ARBA" id="ARBA00023014"/>
    </source>
</evidence>
<dbReference type="SFLD" id="SFLDS00029">
    <property type="entry name" value="Radical_SAM"/>
    <property type="match status" value="1"/>
</dbReference>
<keyword evidence="6" id="KW-0408">Iron</keyword>
<dbReference type="GO" id="GO:0035598">
    <property type="term" value="F:tRNA (N(6)-L-threonylcarbamoyladenosine(37)-C(2))-methylthiotransferase activity"/>
    <property type="evidence" value="ECO:0007669"/>
    <property type="project" value="TreeGrafter"/>
</dbReference>
<dbReference type="RefSeq" id="WP_331712870.1">
    <property type="nucleotide sequence ID" value="NZ_AP017368.1"/>
</dbReference>
<name>A0A1J1DRE0_9BACT</name>
<evidence type="ECO:0000256" key="3">
    <source>
        <dbReference type="ARBA" id="ARBA00022679"/>
    </source>
</evidence>
<proteinExistence type="predicted"/>
<evidence type="ECO:0000256" key="4">
    <source>
        <dbReference type="ARBA" id="ARBA00022691"/>
    </source>
</evidence>
<dbReference type="CDD" id="cd01335">
    <property type="entry name" value="Radical_SAM"/>
    <property type="match status" value="1"/>
</dbReference>